<dbReference type="Pfam" id="PF02371">
    <property type="entry name" value="Transposase_20"/>
    <property type="match status" value="1"/>
</dbReference>
<organism evidence="3 4">
    <name type="scientific">[Clostridium] clostridioforme 90A8</name>
    <dbReference type="NCBI Taxonomy" id="999408"/>
    <lineage>
        <taxon>Bacteria</taxon>
        <taxon>Bacillati</taxon>
        <taxon>Bacillota</taxon>
        <taxon>Clostridia</taxon>
        <taxon>Lachnospirales</taxon>
        <taxon>Lachnospiraceae</taxon>
        <taxon>Enterocloster</taxon>
    </lineage>
</organism>
<feature type="compositionally biased region" description="Polar residues" evidence="1">
    <location>
        <begin position="129"/>
        <end position="140"/>
    </location>
</feature>
<dbReference type="GO" id="GO:0006313">
    <property type="term" value="P:DNA transposition"/>
    <property type="evidence" value="ECO:0007669"/>
    <property type="project" value="InterPro"/>
</dbReference>
<dbReference type="EMBL" id="AGYR01000036">
    <property type="protein sequence ID" value="ENZ13060.1"/>
    <property type="molecule type" value="Genomic_DNA"/>
</dbReference>
<proteinExistence type="predicted"/>
<gene>
    <name evidence="3" type="ORF">HMPREF1090_03341</name>
</gene>
<dbReference type="InterPro" id="IPR003346">
    <property type="entry name" value="Transposase_20"/>
</dbReference>
<comment type="caution">
    <text evidence="3">The sequence shown here is derived from an EMBL/GenBank/DDBJ whole genome shotgun (WGS) entry which is preliminary data.</text>
</comment>
<name>A0A0E2H8Q3_9FIRM</name>
<dbReference type="AlphaFoldDB" id="A0A0E2H8Q3"/>
<evidence type="ECO:0000256" key="1">
    <source>
        <dbReference type="SAM" id="MobiDB-lite"/>
    </source>
</evidence>
<evidence type="ECO:0000259" key="2">
    <source>
        <dbReference type="Pfam" id="PF02371"/>
    </source>
</evidence>
<evidence type="ECO:0000313" key="3">
    <source>
        <dbReference type="EMBL" id="ENZ13060.1"/>
    </source>
</evidence>
<protein>
    <recommendedName>
        <fullName evidence="2">Transposase IS116/IS110/IS902 C-terminal domain-containing protein</fullName>
    </recommendedName>
</protein>
<dbReference type="Proteomes" id="UP000013085">
    <property type="component" value="Unassembled WGS sequence"/>
</dbReference>
<dbReference type="RefSeq" id="WP_002593535.1">
    <property type="nucleotide sequence ID" value="NZ_KB850978.1"/>
</dbReference>
<feature type="region of interest" description="Disordered" evidence="1">
    <location>
        <begin position="107"/>
        <end position="167"/>
    </location>
</feature>
<reference evidence="3 4" key="1">
    <citation type="submission" date="2013-01" db="EMBL/GenBank/DDBJ databases">
        <title>The Genome Sequence of Clostridium clostridioforme 90A8.</title>
        <authorList>
            <consortium name="The Broad Institute Genome Sequencing Platform"/>
            <person name="Earl A."/>
            <person name="Ward D."/>
            <person name="Feldgarden M."/>
            <person name="Gevers D."/>
            <person name="Courvalin P."/>
            <person name="Lambert T."/>
            <person name="Walker B."/>
            <person name="Young S.K."/>
            <person name="Zeng Q."/>
            <person name="Gargeya S."/>
            <person name="Fitzgerald M."/>
            <person name="Haas B."/>
            <person name="Abouelleil A."/>
            <person name="Alvarado L."/>
            <person name="Arachchi H.M."/>
            <person name="Berlin A.M."/>
            <person name="Chapman S.B."/>
            <person name="Dewar J."/>
            <person name="Goldberg J."/>
            <person name="Griggs A."/>
            <person name="Gujja S."/>
            <person name="Hansen M."/>
            <person name="Howarth C."/>
            <person name="Imamovic A."/>
            <person name="Larimer J."/>
            <person name="McCowan C."/>
            <person name="Murphy C."/>
            <person name="Neiman D."/>
            <person name="Pearson M."/>
            <person name="Priest M."/>
            <person name="Roberts A."/>
            <person name="Saif S."/>
            <person name="Shea T."/>
            <person name="Sisk P."/>
            <person name="Sykes S."/>
            <person name="Wortman J."/>
            <person name="Nusbaum C."/>
            <person name="Birren B."/>
        </authorList>
    </citation>
    <scope>NUCLEOTIDE SEQUENCE [LARGE SCALE GENOMIC DNA]</scope>
    <source>
        <strain evidence="3 4">90A8</strain>
    </source>
</reference>
<accession>A0A0E2H8Q3</accession>
<dbReference type="GO" id="GO:0004803">
    <property type="term" value="F:transposase activity"/>
    <property type="evidence" value="ECO:0007669"/>
    <property type="project" value="InterPro"/>
</dbReference>
<evidence type="ECO:0000313" key="4">
    <source>
        <dbReference type="Proteomes" id="UP000013085"/>
    </source>
</evidence>
<sequence>MAEMGDRSRFDDAAEIQKLSGLGLVACSSGKHKGETKISHRGRKRLRYWLFQAAKSAVAHSPEFKEVHLYYTTRAENPLKKMQSLIVIACKILRIMRDGTKYDHGKMLSTGAGQGSGKEPVNDGAFGSRISNKTNGNQGRHSVHRATGTAEGEAGRYDLKNKSCSQR</sequence>
<dbReference type="GO" id="GO:0003677">
    <property type="term" value="F:DNA binding"/>
    <property type="evidence" value="ECO:0007669"/>
    <property type="project" value="InterPro"/>
</dbReference>
<dbReference type="HOGENOM" id="CLU_1616136_0_0_9"/>
<dbReference type="PATRIC" id="fig|999408.3.peg.3615"/>
<feature type="domain" description="Transposase IS116/IS110/IS902 C-terminal" evidence="2">
    <location>
        <begin position="1"/>
        <end position="67"/>
    </location>
</feature>